<dbReference type="SUPFAM" id="SSF53335">
    <property type="entry name" value="S-adenosyl-L-methionine-dependent methyltransferases"/>
    <property type="match status" value="1"/>
</dbReference>
<name>A0A8S5RYW7_9CAUD</name>
<accession>A0A8S5RYW7</accession>
<organism evidence="1">
    <name type="scientific">Siphoviridae sp. ctWdm1</name>
    <dbReference type="NCBI Taxonomy" id="2827883"/>
    <lineage>
        <taxon>Viruses</taxon>
        <taxon>Duplodnaviria</taxon>
        <taxon>Heunggongvirae</taxon>
        <taxon>Uroviricota</taxon>
        <taxon>Caudoviricetes</taxon>
    </lineage>
</organism>
<reference evidence="1" key="1">
    <citation type="journal article" date="2021" name="Proc. Natl. Acad. Sci. U.S.A.">
        <title>A Catalog of Tens of Thousands of Viruses from Human Metagenomes Reveals Hidden Associations with Chronic Diseases.</title>
        <authorList>
            <person name="Tisza M.J."/>
            <person name="Buck C.B."/>
        </authorList>
    </citation>
    <scope>NUCLEOTIDE SEQUENCE</scope>
    <source>
        <strain evidence="1">CtWdm1</strain>
    </source>
</reference>
<evidence type="ECO:0000313" key="1">
    <source>
        <dbReference type="EMBL" id="DAF43578.1"/>
    </source>
</evidence>
<dbReference type="EMBL" id="BK032509">
    <property type="protein sequence ID" value="DAF43578.1"/>
    <property type="molecule type" value="Genomic_DNA"/>
</dbReference>
<sequence>MNKLEIKQQIFNKLYELYVPEEQFTEESALKLITEYSVLKGVNICSKSLNGHRHSLMGSLKTFNMLSDLNIWGPIYKNFVKSLAKYIGDRKVLEVCCGNGWLSTGLMFYGVDIMPTDNFSWILSNRYKVNAYIKNMEAEEAILKYSDRDIILCSWAPYGDPVLERIYDLSKQYKKTFIFIGEINGGCSGQGEFWEREDLKIKQLPIEVNSFYGINDVAVILE</sequence>
<dbReference type="InterPro" id="IPR029063">
    <property type="entry name" value="SAM-dependent_MTases_sf"/>
</dbReference>
<protein>
    <submittedName>
        <fullName evidence="1">Cyclopropane-fatty-acyl-phospholipid synthase</fullName>
    </submittedName>
</protein>
<proteinExistence type="predicted"/>